<dbReference type="Gene3D" id="3.60.10.10">
    <property type="entry name" value="Endonuclease/exonuclease/phosphatase"/>
    <property type="match status" value="1"/>
</dbReference>
<comment type="caution">
    <text evidence="1">The sequence shown here is derived from an EMBL/GenBank/DDBJ whole genome shotgun (WGS) entry which is preliminary data.</text>
</comment>
<dbReference type="GO" id="GO:0003824">
    <property type="term" value="F:catalytic activity"/>
    <property type="evidence" value="ECO:0007669"/>
    <property type="project" value="InterPro"/>
</dbReference>
<dbReference type="InterPro" id="IPR036691">
    <property type="entry name" value="Endo/exonu/phosph_ase_sf"/>
</dbReference>
<gene>
    <name evidence="1" type="ORF">AVEN_18303_1</name>
</gene>
<sequence length="372" mass="42060">MPSGCSPVFEWKFFQGNLGRSQVGTQELPHLDLPFKPDVYLVQEPYLVNNSIYGLPLNWRTVVAKSGKVLLTVRNPSIALWIRHVTNHVVAVDLTMGGDSVTIVIFYFPPSLSQASLVQELEAVRLAVWNDPLSGPTFETDRAQGWIDVTLSSPLLHRRKGHWEVHNTLLSDHHPLLFVLAGSVSAPSTLYSPLNRRQLGQNRVGSFSGPSVQPSLRVPWWDSALDTQRKKTRALRARFQRCKHPAERLLRRTIYKREVARYKFLIKTKSRACFESFCAQLTRLNPFQLPYKLAAQKIRSKPVLQGVRDTQGCMTSLVEATVRVIVSKLFPSDNDAHDTPDQRAVRQMVLDFSGTVTAPPFLYKSFGELFTP</sequence>
<organism evidence="1 2">
    <name type="scientific">Araneus ventricosus</name>
    <name type="common">Orbweaver spider</name>
    <name type="synonym">Epeira ventricosa</name>
    <dbReference type="NCBI Taxonomy" id="182803"/>
    <lineage>
        <taxon>Eukaryota</taxon>
        <taxon>Metazoa</taxon>
        <taxon>Ecdysozoa</taxon>
        <taxon>Arthropoda</taxon>
        <taxon>Chelicerata</taxon>
        <taxon>Arachnida</taxon>
        <taxon>Araneae</taxon>
        <taxon>Araneomorphae</taxon>
        <taxon>Entelegynae</taxon>
        <taxon>Araneoidea</taxon>
        <taxon>Araneidae</taxon>
        <taxon>Araneus</taxon>
    </lineage>
</organism>
<accession>A0A4Y2S951</accession>
<evidence type="ECO:0000313" key="1">
    <source>
        <dbReference type="EMBL" id="GBN84742.1"/>
    </source>
</evidence>
<dbReference type="SUPFAM" id="SSF56219">
    <property type="entry name" value="DNase I-like"/>
    <property type="match status" value="1"/>
</dbReference>
<reference evidence="1 2" key="1">
    <citation type="journal article" date="2019" name="Sci. Rep.">
        <title>Orb-weaving spider Araneus ventricosus genome elucidates the spidroin gene catalogue.</title>
        <authorList>
            <person name="Kono N."/>
            <person name="Nakamura H."/>
            <person name="Ohtoshi R."/>
            <person name="Moran D.A.P."/>
            <person name="Shinohara A."/>
            <person name="Yoshida Y."/>
            <person name="Fujiwara M."/>
            <person name="Mori M."/>
            <person name="Tomita M."/>
            <person name="Arakawa K."/>
        </authorList>
    </citation>
    <scope>NUCLEOTIDE SEQUENCE [LARGE SCALE GENOMIC DNA]</scope>
</reference>
<keyword evidence="2" id="KW-1185">Reference proteome</keyword>
<dbReference type="EMBL" id="BGPR01020469">
    <property type="protein sequence ID" value="GBN84742.1"/>
    <property type="molecule type" value="Genomic_DNA"/>
</dbReference>
<dbReference type="Proteomes" id="UP000499080">
    <property type="component" value="Unassembled WGS sequence"/>
</dbReference>
<evidence type="ECO:0000313" key="2">
    <source>
        <dbReference type="Proteomes" id="UP000499080"/>
    </source>
</evidence>
<protein>
    <submittedName>
        <fullName evidence="1">Uncharacterized protein</fullName>
    </submittedName>
</protein>
<dbReference type="OrthoDB" id="6436103at2759"/>
<dbReference type="AlphaFoldDB" id="A0A4Y2S951"/>
<proteinExistence type="predicted"/>
<name>A0A4Y2S951_ARAVE</name>